<dbReference type="SUPFAM" id="SSF46934">
    <property type="entry name" value="UBA-like"/>
    <property type="match status" value="2"/>
</dbReference>
<dbReference type="SUPFAM" id="SSF54236">
    <property type="entry name" value="Ubiquitin-like"/>
    <property type="match status" value="1"/>
</dbReference>
<name>A0A109UXE1_9SACH</name>
<dbReference type="AlphaFoldDB" id="A0A109UXE1"/>
<feature type="region of interest" description="Disordered" evidence="6">
    <location>
        <begin position="198"/>
        <end position="223"/>
    </location>
</feature>
<dbReference type="InterPro" id="IPR015940">
    <property type="entry name" value="UBA"/>
</dbReference>
<evidence type="ECO:0000256" key="1">
    <source>
        <dbReference type="ARBA" id="ARBA00022737"/>
    </source>
</evidence>
<dbReference type="EMBL" id="CP014245">
    <property type="protein sequence ID" value="AMD21166.1"/>
    <property type="molecule type" value="Genomic_DNA"/>
</dbReference>
<evidence type="ECO:0000313" key="10">
    <source>
        <dbReference type="Proteomes" id="UP000243052"/>
    </source>
</evidence>
<reference evidence="9 10" key="1">
    <citation type="submission" date="2016-01" db="EMBL/GenBank/DDBJ databases">
        <title>Genome sequence of the yeast Holleya sinecauda.</title>
        <authorList>
            <person name="Dietrich F.S."/>
        </authorList>
    </citation>
    <scope>NUCLEOTIDE SEQUENCE [LARGE SCALE GENOMIC DNA]</scope>
    <source>
        <strain evidence="9 10">ATCC 58844</strain>
    </source>
</reference>
<evidence type="ECO:0000256" key="6">
    <source>
        <dbReference type="SAM" id="MobiDB-lite"/>
    </source>
</evidence>
<keyword evidence="10" id="KW-1185">Reference proteome</keyword>
<dbReference type="InterPro" id="IPR000626">
    <property type="entry name" value="Ubiquitin-like_dom"/>
</dbReference>
<comment type="similarity">
    <text evidence="5">Belongs to the RAD23 family.</text>
</comment>
<dbReference type="InterPro" id="IPR029071">
    <property type="entry name" value="Ubiquitin-like_domsf"/>
</dbReference>
<dbReference type="NCBIfam" id="TIGR00601">
    <property type="entry name" value="rad23"/>
    <property type="match status" value="1"/>
</dbReference>
<keyword evidence="1" id="KW-0677">Repeat</keyword>
<feature type="domain" description="UBA" evidence="7">
    <location>
        <begin position="361"/>
        <end position="402"/>
    </location>
</feature>
<dbReference type="GO" id="GO:0003684">
    <property type="term" value="F:damaged DNA binding"/>
    <property type="evidence" value="ECO:0007669"/>
    <property type="project" value="UniProtKB-UniRule"/>
</dbReference>
<dbReference type="GO" id="GO:0070628">
    <property type="term" value="F:proteasome binding"/>
    <property type="evidence" value="ECO:0007669"/>
    <property type="project" value="TreeGrafter"/>
</dbReference>
<proteinExistence type="inferred from homology"/>
<feature type="region of interest" description="Disordered" evidence="6">
    <location>
        <begin position="101"/>
        <end position="151"/>
    </location>
</feature>
<dbReference type="InterPro" id="IPR015360">
    <property type="entry name" value="XPC-bd"/>
</dbReference>
<evidence type="ECO:0000256" key="4">
    <source>
        <dbReference type="ARBA" id="ARBA00023242"/>
    </source>
</evidence>
<dbReference type="GO" id="GO:0005829">
    <property type="term" value="C:cytosol"/>
    <property type="evidence" value="ECO:0007669"/>
    <property type="project" value="TreeGrafter"/>
</dbReference>
<feature type="domain" description="UBA" evidence="7">
    <location>
        <begin position="149"/>
        <end position="189"/>
    </location>
</feature>
<feature type="compositionally biased region" description="Low complexity" evidence="6">
    <location>
        <begin position="109"/>
        <end position="138"/>
    </location>
</feature>
<keyword evidence="2 5" id="KW-0227">DNA damage</keyword>
<dbReference type="PROSITE" id="PS50030">
    <property type="entry name" value="UBA"/>
    <property type="match status" value="2"/>
</dbReference>
<dbReference type="SMART" id="SM00213">
    <property type="entry name" value="UBQ"/>
    <property type="match status" value="1"/>
</dbReference>
<dbReference type="PRINTS" id="PR01839">
    <property type="entry name" value="RAD23PROTEIN"/>
</dbReference>
<keyword evidence="3 5" id="KW-0234">DNA repair</keyword>
<dbReference type="FunFam" id="1.10.8.10:FF:000003">
    <property type="entry name" value="UV excision repair protein RAD23 homolog"/>
    <property type="match status" value="1"/>
</dbReference>
<dbReference type="InterPro" id="IPR036353">
    <property type="entry name" value="XPC-bd_sf"/>
</dbReference>
<evidence type="ECO:0000259" key="8">
    <source>
        <dbReference type="PROSITE" id="PS50053"/>
    </source>
</evidence>
<evidence type="ECO:0000259" key="7">
    <source>
        <dbReference type="PROSITE" id="PS50030"/>
    </source>
</evidence>
<dbReference type="CDD" id="cd14378">
    <property type="entry name" value="UBA1_Rhp23p_like"/>
    <property type="match status" value="1"/>
</dbReference>
<dbReference type="PANTHER" id="PTHR10621:SF0">
    <property type="entry name" value="UV EXCISION REPAIR PROTEIN RAD23"/>
    <property type="match status" value="1"/>
</dbReference>
<feature type="domain" description="Ubiquitin-like" evidence="8">
    <location>
        <begin position="3"/>
        <end position="78"/>
    </location>
</feature>
<dbReference type="Gene3D" id="3.10.20.90">
    <property type="entry name" value="Phosphatidylinositol 3-kinase Catalytic Subunit, Chain A, domain 1"/>
    <property type="match status" value="1"/>
</dbReference>
<sequence>MQITIFFKDFKKEKLPMQLSTTATVAEAKQLLAKEKHCEESQLKMIFSGKVLQDANTLESCKLKDGDQVIFMISKKKPVSAAVGAVSSGVSVSIASESVDTKVTEAPKPDGGSRSPAAAAADGAAEPTAAPAASAGEGNSTDPGFVTGSHRNETIERIMEMGYERREVEYALRAAFNNPDRAVEYLLTGIPENLQAPAPAAQEEPNPEGEAATTGGAGTDDGAALEDDLFAQAAAAEMRSNGAIEGTASGNNASNDSSPLHTIGLTFEDLMQLRGVINGDPESLPPLLESLSERYPDLREQIMSNPEAFISMLLQAVGGSLPTESPEDSLALRADDADAGDAPVTALPGTTTSSQDLLQLSTDDITAIDRLCELGFDRDLVVQVYVACDKNEEVAANMLFTNYSD</sequence>
<dbReference type="GO" id="GO:0005654">
    <property type="term" value="C:nucleoplasm"/>
    <property type="evidence" value="ECO:0007669"/>
    <property type="project" value="TreeGrafter"/>
</dbReference>
<comment type="subcellular location">
    <subcellularLocation>
        <location evidence="5">Nucleus</location>
    </subcellularLocation>
    <subcellularLocation>
        <location evidence="5">Cytoplasm</location>
    </subcellularLocation>
</comment>
<dbReference type="STRING" id="45286.A0A109UXE1"/>
<keyword evidence="4 5" id="KW-0539">Nucleus</keyword>
<protein>
    <recommendedName>
        <fullName evidence="5">UV excision repair protein RAD23</fullName>
    </recommendedName>
</protein>
<dbReference type="GO" id="GO:0031593">
    <property type="term" value="F:polyubiquitin modification-dependent protein binding"/>
    <property type="evidence" value="ECO:0007669"/>
    <property type="project" value="UniProtKB-UniRule"/>
</dbReference>
<dbReference type="CDD" id="cd01805">
    <property type="entry name" value="Ubl_Rad23"/>
    <property type="match status" value="1"/>
</dbReference>
<dbReference type="Pfam" id="PF00240">
    <property type="entry name" value="ubiquitin"/>
    <property type="match status" value="1"/>
</dbReference>
<keyword evidence="5" id="KW-0963">Cytoplasm</keyword>
<dbReference type="Pfam" id="PF09280">
    <property type="entry name" value="XPC-binding"/>
    <property type="match status" value="1"/>
</dbReference>
<dbReference type="Proteomes" id="UP000243052">
    <property type="component" value="Chromosome v"/>
</dbReference>
<dbReference type="GO" id="GO:0006289">
    <property type="term" value="P:nucleotide-excision repair"/>
    <property type="evidence" value="ECO:0007669"/>
    <property type="project" value="UniProtKB-UniRule"/>
</dbReference>
<evidence type="ECO:0000256" key="5">
    <source>
        <dbReference type="RuleBase" id="RU367049"/>
    </source>
</evidence>
<dbReference type="FunFam" id="1.10.8.10:FF:000002">
    <property type="entry name" value="UV excision repair protein RAD23 homolog"/>
    <property type="match status" value="1"/>
</dbReference>
<dbReference type="InterPro" id="IPR004806">
    <property type="entry name" value="Rad23"/>
</dbReference>
<evidence type="ECO:0000256" key="2">
    <source>
        <dbReference type="ARBA" id="ARBA00022763"/>
    </source>
</evidence>
<evidence type="ECO:0000256" key="3">
    <source>
        <dbReference type="ARBA" id="ARBA00023204"/>
    </source>
</evidence>
<dbReference type="GO" id="GO:0043161">
    <property type="term" value="P:proteasome-mediated ubiquitin-dependent protein catabolic process"/>
    <property type="evidence" value="ECO:0007669"/>
    <property type="project" value="UniProtKB-UniRule"/>
</dbReference>
<evidence type="ECO:0000313" key="9">
    <source>
        <dbReference type="EMBL" id="AMD21166.1"/>
    </source>
</evidence>
<dbReference type="GO" id="GO:0043130">
    <property type="term" value="F:ubiquitin binding"/>
    <property type="evidence" value="ECO:0007669"/>
    <property type="project" value="UniProtKB-UniRule"/>
</dbReference>
<dbReference type="OrthoDB" id="419317at2759"/>
<accession>A0A109UXE1</accession>
<dbReference type="Pfam" id="PF00627">
    <property type="entry name" value="UBA"/>
    <property type="match status" value="2"/>
</dbReference>
<dbReference type="SUPFAM" id="SSF101238">
    <property type="entry name" value="XPC-binding domain"/>
    <property type="match status" value="1"/>
</dbReference>
<dbReference type="Gene3D" id="1.10.8.10">
    <property type="entry name" value="DNA helicase RuvA subunit, C-terminal domain"/>
    <property type="match status" value="2"/>
</dbReference>
<gene>
    <name evidence="9" type="ORF">AW171_hschr53099</name>
</gene>
<dbReference type="RefSeq" id="XP_017988162.1">
    <property type="nucleotide sequence ID" value="XM_018132557.1"/>
</dbReference>
<feature type="compositionally biased region" description="Low complexity" evidence="6">
    <location>
        <begin position="198"/>
        <end position="214"/>
    </location>
</feature>
<dbReference type="SMART" id="SM00165">
    <property type="entry name" value="UBA"/>
    <property type="match status" value="2"/>
</dbReference>
<dbReference type="GeneID" id="28724442"/>
<dbReference type="InterPro" id="IPR009060">
    <property type="entry name" value="UBA-like_sf"/>
</dbReference>
<organism evidence="9 10">
    <name type="scientific">Eremothecium sinecaudum</name>
    <dbReference type="NCBI Taxonomy" id="45286"/>
    <lineage>
        <taxon>Eukaryota</taxon>
        <taxon>Fungi</taxon>
        <taxon>Dikarya</taxon>
        <taxon>Ascomycota</taxon>
        <taxon>Saccharomycotina</taxon>
        <taxon>Saccharomycetes</taxon>
        <taxon>Saccharomycetales</taxon>
        <taxon>Saccharomycetaceae</taxon>
        <taxon>Eremothecium</taxon>
    </lineage>
</organism>
<dbReference type="Gene3D" id="1.10.10.540">
    <property type="entry name" value="XPC-binding domain"/>
    <property type="match status" value="1"/>
</dbReference>
<comment type="function">
    <text evidence="5">Multiubiquitin chain receptor involved in modulation of proteasomal degradation. Involved in nucleotide excision repair.</text>
</comment>
<dbReference type="PROSITE" id="PS50053">
    <property type="entry name" value="UBIQUITIN_2"/>
    <property type="match status" value="1"/>
</dbReference>
<dbReference type="PANTHER" id="PTHR10621">
    <property type="entry name" value="UV EXCISION REPAIR PROTEIN RAD23"/>
    <property type="match status" value="1"/>
</dbReference>